<protein>
    <submittedName>
        <fullName evidence="1">Uncharacterized protein</fullName>
    </submittedName>
</protein>
<keyword evidence="2" id="KW-1185">Reference proteome</keyword>
<organism evidence="1 2">
    <name type="scientific">Cyphomyrmex costatus</name>
    <dbReference type="NCBI Taxonomy" id="456900"/>
    <lineage>
        <taxon>Eukaryota</taxon>
        <taxon>Metazoa</taxon>
        <taxon>Ecdysozoa</taxon>
        <taxon>Arthropoda</taxon>
        <taxon>Hexapoda</taxon>
        <taxon>Insecta</taxon>
        <taxon>Pterygota</taxon>
        <taxon>Neoptera</taxon>
        <taxon>Endopterygota</taxon>
        <taxon>Hymenoptera</taxon>
        <taxon>Apocrita</taxon>
        <taxon>Aculeata</taxon>
        <taxon>Formicoidea</taxon>
        <taxon>Formicidae</taxon>
        <taxon>Myrmicinae</taxon>
        <taxon>Cyphomyrmex</taxon>
    </lineage>
</organism>
<reference evidence="1 2" key="1">
    <citation type="submission" date="2016-03" db="EMBL/GenBank/DDBJ databases">
        <title>Cyphomyrmex costatus WGS genome.</title>
        <authorList>
            <person name="Nygaard S."/>
            <person name="Hu H."/>
            <person name="Boomsma J."/>
            <person name="Zhang G."/>
        </authorList>
    </citation>
    <scope>NUCLEOTIDE SEQUENCE [LARGE SCALE GENOMIC DNA]</scope>
    <source>
        <strain evidence="1">MS0001</strain>
        <tissue evidence="1">Whole body</tissue>
    </source>
</reference>
<evidence type="ECO:0000313" key="1">
    <source>
        <dbReference type="EMBL" id="KYM99623.1"/>
    </source>
</evidence>
<feature type="non-terminal residue" evidence="1">
    <location>
        <position position="1"/>
    </location>
</feature>
<sequence length="93" mass="10422">IVGMRSRSSPRGPRGIDCRSIGTVVRATAARRGSDTWYAASITRSNEQHCGEWTAGIITAVLYFCTRDLMDRKRATMIHRDLFSLSKRTSSSR</sequence>
<dbReference type="AlphaFoldDB" id="A0A151IF99"/>
<accession>A0A151IF99</accession>
<name>A0A151IF99_9HYME</name>
<dbReference type="Proteomes" id="UP000078542">
    <property type="component" value="Unassembled WGS sequence"/>
</dbReference>
<gene>
    <name evidence="1" type="ORF">ALC62_09625</name>
</gene>
<dbReference type="EMBL" id="KQ977796">
    <property type="protein sequence ID" value="KYM99623.1"/>
    <property type="molecule type" value="Genomic_DNA"/>
</dbReference>
<proteinExistence type="predicted"/>
<evidence type="ECO:0000313" key="2">
    <source>
        <dbReference type="Proteomes" id="UP000078542"/>
    </source>
</evidence>